<sequence>MSLLEKQKEKEKEKVGKKEPWYSTFCICRLL</sequence>
<dbReference type="EMBL" id="JBANQN010000010">
    <property type="protein sequence ID" value="KAK6778543.1"/>
    <property type="molecule type" value="Genomic_DNA"/>
</dbReference>
<gene>
    <name evidence="1" type="ORF">RDI58_025261</name>
</gene>
<accession>A0AAN8Y6F7</accession>
<reference evidence="1 2" key="1">
    <citation type="submission" date="2024-02" db="EMBL/GenBank/DDBJ databases">
        <title>de novo genome assembly of Solanum bulbocastanum strain 11H21.</title>
        <authorList>
            <person name="Hosaka A.J."/>
        </authorList>
    </citation>
    <scope>NUCLEOTIDE SEQUENCE [LARGE SCALE GENOMIC DNA]</scope>
    <source>
        <tissue evidence="1">Young leaves</tissue>
    </source>
</reference>
<name>A0AAN8Y6F7_SOLBU</name>
<organism evidence="1 2">
    <name type="scientific">Solanum bulbocastanum</name>
    <name type="common">Wild potato</name>
    <dbReference type="NCBI Taxonomy" id="147425"/>
    <lineage>
        <taxon>Eukaryota</taxon>
        <taxon>Viridiplantae</taxon>
        <taxon>Streptophyta</taxon>
        <taxon>Embryophyta</taxon>
        <taxon>Tracheophyta</taxon>
        <taxon>Spermatophyta</taxon>
        <taxon>Magnoliopsida</taxon>
        <taxon>eudicotyledons</taxon>
        <taxon>Gunneridae</taxon>
        <taxon>Pentapetalae</taxon>
        <taxon>asterids</taxon>
        <taxon>lamiids</taxon>
        <taxon>Solanales</taxon>
        <taxon>Solanaceae</taxon>
        <taxon>Solanoideae</taxon>
        <taxon>Solaneae</taxon>
        <taxon>Solanum</taxon>
    </lineage>
</organism>
<comment type="caution">
    <text evidence="1">The sequence shown here is derived from an EMBL/GenBank/DDBJ whole genome shotgun (WGS) entry which is preliminary data.</text>
</comment>
<protein>
    <submittedName>
        <fullName evidence="1">Uncharacterized protein</fullName>
    </submittedName>
</protein>
<evidence type="ECO:0000313" key="2">
    <source>
        <dbReference type="Proteomes" id="UP001371456"/>
    </source>
</evidence>
<evidence type="ECO:0000313" key="1">
    <source>
        <dbReference type="EMBL" id="KAK6778543.1"/>
    </source>
</evidence>
<dbReference type="AlphaFoldDB" id="A0AAN8Y6F7"/>
<keyword evidence="2" id="KW-1185">Reference proteome</keyword>
<proteinExistence type="predicted"/>
<dbReference type="Proteomes" id="UP001371456">
    <property type="component" value="Unassembled WGS sequence"/>
</dbReference>